<dbReference type="FunFam" id="3.40.640.10:FF:000046">
    <property type="entry name" value="Cystathionine gamma-lyase"/>
    <property type="match status" value="1"/>
</dbReference>
<dbReference type="AlphaFoldDB" id="A0A5C6UJU3"/>
<organism evidence="10 11">
    <name type="scientific">Flavisphingopyxis soli</name>
    <dbReference type="NCBI Taxonomy" id="2601267"/>
    <lineage>
        <taxon>Bacteria</taxon>
        <taxon>Pseudomonadati</taxon>
        <taxon>Pseudomonadota</taxon>
        <taxon>Alphaproteobacteria</taxon>
        <taxon>Sphingomonadales</taxon>
        <taxon>Sphingopyxidaceae</taxon>
        <taxon>Flavisphingopyxis</taxon>
    </lineage>
</organism>
<evidence type="ECO:0000256" key="8">
    <source>
        <dbReference type="PIRSR" id="PIRSR001434-2"/>
    </source>
</evidence>
<evidence type="ECO:0000256" key="7">
    <source>
        <dbReference type="ARBA" id="ARBA00047625"/>
    </source>
</evidence>
<dbReference type="SUPFAM" id="SSF53383">
    <property type="entry name" value="PLP-dependent transferases"/>
    <property type="match status" value="1"/>
</dbReference>
<comment type="cofactor">
    <cofactor evidence="1 9">
        <name>pyridoxal 5'-phosphate</name>
        <dbReference type="ChEBI" id="CHEBI:597326"/>
    </cofactor>
</comment>
<dbReference type="InterPro" id="IPR006233">
    <property type="entry name" value="Cys_b_lyase_bac"/>
</dbReference>
<dbReference type="OrthoDB" id="9790858at2"/>
<comment type="catalytic activity">
    <reaction evidence="7">
        <text>an S-substituted L-cysteine + H2O = a thiol + pyruvate + NH4(+)</text>
        <dbReference type="Rhea" id="RHEA:18121"/>
        <dbReference type="ChEBI" id="CHEBI:15361"/>
        <dbReference type="ChEBI" id="CHEBI:15377"/>
        <dbReference type="ChEBI" id="CHEBI:28938"/>
        <dbReference type="ChEBI" id="CHEBI:29256"/>
        <dbReference type="ChEBI" id="CHEBI:58717"/>
        <dbReference type="EC" id="4.4.1.13"/>
    </reaction>
</comment>
<dbReference type="PANTHER" id="PTHR43500">
    <property type="entry name" value="CYSTATHIONINE BETA-LYASE-RELATED"/>
    <property type="match status" value="1"/>
</dbReference>
<evidence type="ECO:0000256" key="9">
    <source>
        <dbReference type="RuleBase" id="RU362118"/>
    </source>
</evidence>
<keyword evidence="4 10" id="KW-0456">Lyase</keyword>
<feature type="modified residue" description="N6-(pyridoxal phosphate)lysine" evidence="8">
    <location>
        <position position="217"/>
    </location>
</feature>
<dbReference type="PROSITE" id="PS00868">
    <property type="entry name" value="CYS_MET_METAB_PP"/>
    <property type="match status" value="1"/>
</dbReference>
<dbReference type="Proteomes" id="UP000321129">
    <property type="component" value="Unassembled WGS sequence"/>
</dbReference>
<dbReference type="PIRSF" id="PIRSF001434">
    <property type="entry name" value="CGS"/>
    <property type="match status" value="1"/>
</dbReference>
<evidence type="ECO:0000313" key="10">
    <source>
        <dbReference type="EMBL" id="TXC73223.1"/>
    </source>
</evidence>
<dbReference type="InterPro" id="IPR000277">
    <property type="entry name" value="Cys/Met-Metab_PyrdxlP-dep_enz"/>
</dbReference>
<evidence type="ECO:0000256" key="4">
    <source>
        <dbReference type="ARBA" id="ARBA00023239"/>
    </source>
</evidence>
<dbReference type="Gene3D" id="3.40.640.10">
    <property type="entry name" value="Type I PLP-dependent aspartate aminotransferase-like (Major domain)"/>
    <property type="match status" value="1"/>
</dbReference>
<dbReference type="NCBIfam" id="TIGR01324">
    <property type="entry name" value="cysta_beta_ly_B"/>
    <property type="match status" value="1"/>
</dbReference>
<dbReference type="GO" id="GO:0019346">
    <property type="term" value="P:transsulfuration"/>
    <property type="evidence" value="ECO:0007669"/>
    <property type="project" value="InterPro"/>
</dbReference>
<dbReference type="GO" id="GO:0030170">
    <property type="term" value="F:pyridoxal phosphate binding"/>
    <property type="evidence" value="ECO:0007669"/>
    <property type="project" value="InterPro"/>
</dbReference>
<gene>
    <name evidence="10" type="primary">metC</name>
    <name evidence="10" type="ORF">FSZ31_00175</name>
</gene>
<dbReference type="InterPro" id="IPR015424">
    <property type="entry name" value="PyrdxlP-dep_Trfase"/>
</dbReference>
<evidence type="ECO:0000313" key="11">
    <source>
        <dbReference type="Proteomes" id="UP000321129"/>
    </source>
</evidence>
<comment type="pathway">
    <text evidence="5">Amino-acid biosynthesis; L-methionine biosynthesis via de novo pathway; L-homocysteine from L-cystathionine: step 1/1.</text>
</comment>
<dbReference type="InterPro" id="IPR054542">
    <property type="entry name" value="Cys_met_metab_PP"/>
</dbReference>
<protein>
    <submittedName>
        <fullName evidence="10">Cystathionine beta-lyase</fullName>
        <ecNumber evidence="10">4.4.1.8</ecNumber>
    </submittedName>
</protein>
<sequence length="398" mass="42281">MSDDKPGSDTRLVEAGRRREWTGSETLGGGVVNVPVWRASTILFDSVAAMRAAHPHGKPEQLFYGRHGTPTQWALADALTEMEPGAEGTALYPSGVAAIAGALLALLSPGDELLMVDSVYGPTRTLCDGLLKRMGISTRYYDPAIGAGIADLIGEATRAVFCESPGSLTFEVQDVPAIAAAAKAAGALTIIDNTWATPLLFPALAHGCDVAILACTKYVVGHSDVMLGSVSAHGDAWRRLSRHARETGQHVGPDDAYLALRGMRTLGVRLRQHEANAIEVATWLDARDEVGTLLHPAFASCPGHELWARDFTGASGLFAFTMRGASAAQRDGFVDALTRFGLGYSWGGFESLALPVDPVRTARRADFDGPLVRLHIGLENPADLIADLARAFESLRVA</sequence>
<dbReference type="EMBL" id="VOPY01000001">
    <property type="protein sequence ID" value="TXC73223.1"/>
    <property type="molecule type" value="Genomic_DNA"/>
</dbReference>
<evidence type="ECO:0000256" key="3">
    <source>
        <dbReference type="ARBA" id="ARBA00022898"/>
    </source>
</evidence>
<reference evidence="10 11" key="1">
    <citation type="submission" date="2019-08" db="EMBL/GenBank/DDBJ databases">
        <title>Sphingorhabdus soil sp. nov., isolated from arctic soil.</title>
        <authorList>
            <person name="Liu Y."/>
        </authorList>
    </citation>
    <scope>NUCLEOTIDE SEQUENCE [LARGE SCALE GENOMIC DNA]</scope>
    <source>
        <strain evidence="10 11">D-2Q-5-6</strain>
    </source>
</reference>
<dbReference type="Pfam" id="PF01053">
    <property type="entry name" value="Cys_Met_Meta_PP"/>
    <property type="match status" value="1"/>
</dbReference>
<dbReference type="EC" id="4.4.1.8" evidence="10"/>
<dbReference type="Gene3D" id="3.90.1150.10">
    <property type="entry name" value="Aspartate Aminotransferase, domain 1"/>
    <property type="match status" value="1"/>
</dbReference>
<evidence type="ECO:0000256" key="2">
    <source>
        <dbReference type="ARBA" id="ARBA00009077"/>
    </source>
</evidence>
<dbReference type="PANTHER" id="PTHR43500:SF1">
    <property type="entry name" value="CYSTATHIONINE BETA-LYASE-RELATED"/>
    <property type="match status" value="1"/>
</dbReference>
<dbReference type="InterPro" id="IPR015421">
    <property type="entry name" value="PyrdxlP-dep_Trfase_major"/>
</dbReference>
<comment type="caution">
    <text evidence="10">The sequence shown here is derived from an EMBL/GenBank/DDBJ whole genome shotgun (WGS) entry which is preliminary data.</text>
</comment>
<evidence type="ECO:0000256" key="5">
    <source>
        <dbReference type="ARBA" id="ARBA00046315"/>
    </source>
</evidence>
<evidence type="ECO:0000256" key="6">
    <source>
        <dbReference type="ARBA" id="ARBA00047517"/>
    </source>
</evidence>
<dbReference type="InterPro" id="IPR015422">
    <property type="entry name" value="PyrdxlP-dep_Trfase_small"/>
</dbReference>
<comment type="catalytic activity">
    <reaction evidence="6">
        <text>L,L-cystathionine + H2O = L-homocysteine + pyruvate + NH4(+)</text>
        <dbReference type="Rhea" id="RHEA:13965"/>
        <dbReference type="ChEBI" id="CHEBI:15361"/>
        <dbReference type="ChEBI" id="CHEBI:15377"/>
        <dbReference type="ChEBI" id="CHEBI:28938"/>
        <dbReference type="ChEBI" id="CHEBI:58161"/>
        <dbReference type="ChEBI" id="CHEBI:58199"/>
    </reaction>
</comment>
<dbReference type="GO" id="GO:0019450">
    <property type="term" value="P:L-cysteine catabolic process to pyruvate"/>
    <property type="evidence" value="ECO:0007669"/>
    <property type="project" value="TreeGrafter"/>
</dbReference>
<dbReference type="RefSeq" id="WP_147121062.1">
    <property type="nucleotide sequence ID" value="NZ_VOPY01000001.1"/>
</dbReference>
<comment type="similarity">
    <text evidence="2 9">Belongs to the trans-sulfuration enzymes family.</text>
</comment>
<evidence type="ECO:0000256" key="1">
    <source>
        <dbReference type="ARBA" id="ARBA00001933"/>
    </source>
</evidence>
<dbReference type="GO" id="GO:0047804">
    <property type="term" value="F:cysteine-S-conjugate beta-lyase activity"/>
    <property type="evidence" value="ECO:0007669"/>
    <property type="project" value="UniProtKB-EC"/>
</dbReference>
<accession>A0A5C6UJU3</accession>
<name>A0A5C6UJU3_9SPHN</name>
<proteinExistence type="inferred from homology"/>
<keyword evidence="3 8" id="KW-0663">Pyridoxal phosphate</keyword>
<keyword evidence="11" id="KW-1185">Reference proteome</keyword>